<dbReference type="InterPro" id="IPR039421">
    <property type="entry name" value="Type_1_exporter"/>
</dbReference>
<feature type="domain" description="ABC transmembrane type-1" evidence="9">
    <location>
        <begin position="248"/>
        <end position="341"/>
    </location>
</feature>
<organism evidence="10 11">
    <name type="scientific">Treponema bryantii</name>
    <dbReference type="NCBI Taxonomy" id="163"/>
    <lineage>
        <taxon>Bacteria</taxon>
        <taxon>Pseudomonadati</taxon>
        <taxon>Spirochaetota</taxon>
        <taxon>Spirochaetia</taxon>
        <taxon>Spirochaetales</taxon>
        <taxon>Treponemataceae</taxon>
        <taxon>Treponema</taxon>
    </lineage>
</organism>
<reference evidence="10 11" key="1">
    <citation type="submission" date="2016-10" db="EMBL/GenBank/DDBJ databases">
        <authorList>
            <person name="de Groot N.N."/>
        </authorList>
    </citation>
    <scope>NUCLEOTIDE SEQUENCE [LARGE SCALE GENOMIC DNA]</scope>
    <source>
        <strain evidence="10 11">B25</strain>
    </source>
</reference>
<gene>
    <name evidence="10" type="ORF">SAMN04487977_101388</name>
</gene>
<dbReference type="InterPro" id="IPR036640">
    <property type="entry name" value="ABC1_TM_sf"/>
</dbReference>
<keyword evidence="11" id="KW-1185">Reference proteome</keyword>
<dbReference type="PROSITE" id="PS50893">
    <property type="entry name" value="ABC_TRANSPORTER_2"/>
    <property type="match status" value="1"/>
</dbReference>
<feature type="transmembrane region" description="Helical" evidence="7">
    <location>
        <begin position="151"/>
        <end position="170"/>
    </location>
</feature>
<dbReference type="SMART" id="SM00382">
    <property type="entry name" value="AAA"/>
    <property type="match status" value="1"/>
</dbReference>
<dbReference type="GO" id="GO:0005524">
    <property type="term" value="F:ATP binding"/>
    <property type="evidence" value="ECO:0007669"/>
    <property type="project" value="UniProtKB-KW"/>
</dbReference>
<evidence type="ECO:0000256" key="5">
    <source>
        <dbReference type="ARBA" id="ARBA00022989"/>
    </source>
</evidence>
<evidence type="ECO:0000256" key="6">
    <source>
        <dbReference type="ARBA" id="ARBA00023136"/>
    </source>
</evidence>
<evidence type="ECO:0000313" key="11">
    <source>
        <dbReference type="Proteomes" id="UP000182360"/>
    </source>
</evidence>
<dbReference type="GO" id="GO:0034040">
    <property type="term" value="F:ATPase-coupled lipid transmembrane transporter activity"/>
    <property type="evidence" value="ECO:0007669"/>
    <property type="project" value="TreeGrafter"/>
</dbReference>
<dbReference type="InterPro" id="IPR027417">
    <property type="entry name" value="P-loop_NTPase"/>
</dbReference>
<dbReference type="AlphaFoldDB" id="A0A1H9AMG2"/>
<dbReference type="GO" id="GO:0005886">
    <property type="term" value="C:plasma membrane"/>
    <property type="evidence" value="ECO:0007669"/>
    <property type="project" value="UniProtKB-SubCell"/>
</dbReference>
<evidence type="ECO:0000256" key="7">
    <source>
        <dbReference type="SAM" id="Phobius"/>
    </source>
</evidence>
<dbReference type="SUPFAM" id="SSF90123">
    <property type="entry name" value="ABC transporter transmembrane region"/>
    <property type="match status" value="1"/>
</dbReference>
<sequence>MNNKQSNKESARRTVRKVLSLTHKLIPGYITFLLIVKMMAAAQPFIQIYFSSLILDGLLRLDSFDSIFRNVLIMIGLDSLLVLIRWRLEGINWVKKHELTQKINKMLTDKTMEFDFDILEKHETLDTLKKAKDGITTTGDIRSFCDNLAGIIEKLTTIVYSVVLLIPLFIPKVLEETAGLSSLCVFLNQWYSIFIMILVLAIHVFVSYETNKKSSLLQMQFFEKNVSYNRYFSYWFDLIFNYSIGKYIRLYKMQKLMIKKVQETNDNLEKEGVAWINKDIKISFIPFLSQAFMQFVSYSYVGLKAVFSLISAGKCLMYVSSYTRLVESITGISNNFVQIKMESRYLAFFYDYMEIKNKRYDGTIPTEKRDDNKFEIEFRNVSFRYANTEKYALRHVNQKITLGSKNAVVGKNGAGKTTFIKLLCRLYEPTEGQILLNGVDIRYYDYEEYAKLFAVVFQDFNLFSFPLGENVASGIEYNRERAIKCLEQAGFKERFEKLEKGLDTPLYQYEDENGVEISGGEAQKIAIARTLYKDAPFVIMDEPTSALDPVAEYEIYQSFDKMVEGKTSIYISHRMSSCRFCDNILVFDEGQIVEQGSHDKLMSNGGLYSELWNAQAQYYA</sequence>
<dbReference type="PANTHER" id="PTHR24221">
    <property type="entry name" value="ATP-BINDING CASSETTE SUB-FAMILY B"/>
    <property type="match status" value="1"/>
</dbReference>
<dbReference type="InterPro" id="IPR003439">
    <property type="entry name" value="ABC_transporter-like_ATP-bd"/>
</dbReference>
<evidence type="ECO:0000259" key="8">
    <source>
        <dbReference type="PROSITE" id="PS50893"/>
    </source>
</evidence>
<evidence type="ECO:0000256" key="3">
    <source>
        <dbReference type="ARBA" id="ARBA00022741"/>
    </source>
</evidence>
<keyword evidence="5 7" id="KW-1133">Transmembrane helix</keyword>
<keyword evidence="6 7" id="KW-0472">Membrane</keyword>
<evidence type="ECO:0000256" key="1">
    <source>
        <dbReference type="ARBA" id="ARBA00004651"/>
    </source>
</evidence>
<dbReference type="Gene3D" id="3.40.50.300">
    <property type="entry name" value="P-loop containing nucleotide triphosphate hydrolases"/>
    <property type="match status" value="1"/>
</dbReference>
<evidence type="ECO:0000259" key="9">
    <source>
        <dbReference type="PROSITE" id="PS50929"/>
    </source>
</evidence>
<dbReference type="GO" id="GO:0016887">
    <property type="term" value="F:ATP hydrolysis activity"/>
    <property type="evidence" value="ECO:0007669"/>
    <property type="project" value="InterPro"/>
</dbReference>
<dbReference type="InterPro" id="IPR017871">
    <property type="entry name" value="ABC_transporter-like_CS"/>
</dbReference>
<dbReference type="GO" id="GO:0140359">
    <property type="term" value="F:ABC-type transporter activity"/>
    <property type="evidence" value="ECO:0007669"/>
    <property type="project" value="InterPro"/>
</dbReference>
<dbReference type="SUPFAM" id="SSF52540">
    <property type="entry name" value="P-loop containing nucleoside triphosphate hydrolases"/>
    <property type="match status" value="1"/>
</dbReference>
<proteinExistence type="predicted"/>
<accession>A0A1H9AMG2</accession>
<dbReference type="RefSeq" id="WP_074640372.1">
    <property type="nucleotide sequence ID" value="NZ_FOFU01000001.1"/>
</dbReference>
<keyword evidence="3" id="KW-0547">Nucleotide-binding</keyword>
<keyword evidence="4 10" id="KW-0067">ATP-binding</keyword>
<protein>
    <submittedName>
        <fullName evidence="10">ATP-binding cassette, subfamily B</fullName>
    </submittedName>
</protein>
<feature type="domain" description="ABC transporter" evidence="8">
    <location>
        <begin position="376"/>
        <end position="614"/>
    </location>
</feature>
<dbReference type="PANTHER" id="PTHR24221:SF646">
    <property type="entry name" value="HAEMOLYSIN SECRETION ATP-BINDING PROTEIN"/>
    <property type="match status" value="1"/>
</dbReference>
<keyword evidence="2 7" id="KW-0812">Transmembrane</keyword>
<feature type="transmembrane region" description="Helical" evidence="7">
    <location>
        <begin position="190"/>
        <end position="208"/>
    </location>
</feature>
<evidence type="ECO:0000313" key="10">
    <source>
        <dbReference type="EMBL" id="SEP77745.1"/>
    </source>
</evidence>
<dbReference type="Gene3D" id="1.20.1560.10">
    <property type="entry name" value="ABC transporter type 1, transmembrane domain"/>
    <property type="match status" value="1"/>
</dbReference>
<comment type="subcellular location">
    <subcellularLocation>
        <location evidence="1">Cell membrane</location>
        <topology evidence="1">Multi-pass membrane protein</topology>
    </subcellularLocation>
</comment>
<dbReference type="InterPro" id="IPR003593">
    <property type="entry name" value="AAA+_ATPase"/>
</dbReference>
<evidence type="ECO:0000256" key="2">
    <source>
        <dbReference type="ARBA" id="ARBA00022692"/>
    </source>
</evidence>
<feature type="transmembrane region" description="Helical" evidence="7">
    <location>
        <begin position="66"/>
        <end position="86"/>
    </location>
</feature>
<dbReference type="InterPro" id="IPR011527">
    <property type="entry name" value="ABC1_TM_dom"/>
</dbReference>
<dbReference type="Pfam" id="PF00005">
    <property type="entry name" value="ABC_tran"/>
    <property type="match status" value="1"/>
</dbReference>
<feature type="transmembrane region" description="Helical" evidence="7">
    <location>
        <begin position="21"/>
        <end position="46"/>
    </location>
</feature>
<dbReference type="PROSITE" id="PS50929">
    <property type="entry name" value="ABC_TM1F"/>
    <property type="match status" value="1"/>
</dbReference>
<dbReference type="Proteomes" id="UP000182360">
    <property type="component" value="Unassembled WGS sequence"/>
</dbReference>
<dbReference type="EMBL" id="FOFU01000001">
    <property type="protein sequence ID" value="SEP77745.1"/>
    <property type="molecule type" value="Genomic_DNA"/>
</dbReference>
<dbReference type="PROSITE" id="PS00211">
    <property type="entry name" value="ABC_TRANSPORTER_1"/>
    <property type="match status" value="1"/>
</dbReference>
<evidence type="ECO:0000256" key="4">
    <source>
        <dbReference type="ARBA" id="ARBA00022840"/>
    </source>
</evidence>
<name>A0A1H9AMG2_9SPIR</name>